<name>A0A4P9VMA6_9GAMM</name>
<feature type="domain" description="Type II secretion system protein GspC N-terminal" evidence="11">
    <location>
        <begin position="15"/>
        <end position="159"/>
    </location>
</feature>
<evidence type="ECO:0000256" key="2">
    <source>
        <dbReference type="ARBA" id="ARBA00022448"/>
    </source>
</evidence>
<comment type="subcellular location">
    <subcellularLocation>
        <location evidence="1">Cell inner membrane</location>
    </subcellularLocation>
</comment>
<dbReference type="AlphaFoldDB" id="A0A4P9VMA6"/>
<evidence type="ECO:0000256" key="4">
    <source>
        <dbReference type="ARBA" id="ARBA00022519"/>
    </source>
</evidence>
<keyword evidence="4" id="KW-0997">Cell inner membrane</keyword>
<dbReference type="Pfam" id="PF11356">
    <property type="entry name" value="T2SSC"/>
    <property type="match status" value="1"/>
</dbReference>
<feature type="compositionally biased region" description="Polar residues" evidence="9">
    <location>
        <begin position="164"/>
        <end position="174"/>
    </location>
</feature>
<comment type="caution">
    <text evidence="12">The sequence shown here is derived from an EMBL/GenBank/DDBJ whole genome shotgun (WGS) entry which is preliminary data.</text>
</comment>
<gene>
    <name evidence="12" type="ORF">B9G39_08705</name>
</gene>
<evidence type="ECO:0000256" key="1">
    <source>
        <dbReference type="ARBA" id="ARBA00004533"/>
    </source>
</evidence>
<dbReference type="Proteomes" id="UP000257039">
    <property type="component" value="Unassembled WGS sequence"/>
</dbReference>
<proteinExistence type="predicted"/>
<feature type="transmembrane region" description="Helical" evidence="10">
    <location>
        <begin position="12"/>
        <end position="30"/>
    </location>
</feature>
<sequence>MVSTIHTLIDRTVGVILLASSCAVGYWGYLQVQSNEHQTRQLLSSSGALEISDSQANQQVDANEKDLPKIAHAIFGEPPKKEKEVKVTPEIPITKLNLKLQAVFFSTEAGDSAAVVQTNNNQSKLLRIGDTVSGGVAIRDIKPTHITLERGGKLENLPLIKGEGSSSRVSQQRYSGYPTRPPMTPSGVSSPDKRRDEIRRRLEALRAQFN</sequence>
<accession>A0A4P9VMA6</accession>
<keyword evidence="7 10" id="KW-1133">Transmembrane helix</keyword>
<reference evidence="12 13" key="1">
    <citation type="submission" date="2017-04" db="EMBL/GenBank/DDBJ databases">
        <title>Draft genome sequence of Zooshikella ganghwensis VG4 isolated from Red Sea sediments.</title>
        <authorList>
            <person name="Rehman Z."/>
            <person name="Alam I."/>
            <person name="Kamau A."/>
            <person name="Bajic V."/>
            <person name="Leiknes T."/>
        </authorList>
    </citation>
    <scope>NUCLEOTIDE SEQUENCE [LARGE SCALE GENOMIC DNA]</scope>
    <source>
        <strain evidence="12 13">VG4</strain>
    </source>
</reference>
<keyword evidence="2" id="KW-0813">Transport</keyword>
<organism evidence="12 13">
    <name type="scientific">Zooshikella ganghwensis</name>
    <dbReference type="NCBI Taxonomy" id="202772"/>
    <lineage>
        <taxon>Bacteria</taxon>
        <taxon>Pseudomonadati</taxon>
        <taxon>Pseudomonadota</taxon>
        <taxon>Gammaproteobacteria</taxon>
        <taxon>Oceanospirillales</taxon>
        <taxon>Zooshikellaceae</taxon>
        <taxon>Zooshikella</taxon>
    </lineage>
</organism>
<evidence type="ECO:0000256" key="6">
    <source>
        <dbReference type="ARBA" id="ARBA00022927"/>
    </source>
</evidence>
<dbReference type="InterPro" id="IPR024961">
    <property type="entry name" value="T2SS_GspC_N"/>
</dbReference>
<evidence type="ECO:0000313" key="13">
    <source>
        <dbReference type="Proteomes" id="UP000257039"/>
    </source>
</evidence>
<evidence type="ECO:0000256" key="3">
    <source>
        <dbReference type="ARBA" id="ARBA00022475"/>
    </source>
</evidence>
<keyword evidence="5 10" id="KW-0812">Transmembrane</keyword>
<keyword evidence="8 10" id="KW-0472">Membrane</keyword>
<dbReference type="GO" id="GO:0005886">
    <property type="term" value="C:plasma membrane"/>
    <property type="evidence" value="ECO:0007669"/>
    <property type="project" value="UniProtKB-SubCell"/>
</dbReference>
<evidence type="ECO:0000256" key="5">
    <source>
        <dbReference type="ARBA" id="ARBA00022692"/>
    </source>
</evidence>
<keyword evidence="6" id="KW-0653">Protein transport</keyword>
<dbReference type="GO" id="GO:0015031">
    <property type="term" value="P:protein transport"/>
    <property type="evidence" value="ECO:0007669"/>
    <property type="project" value="UniProtKB-KW"/>
</dbReference>
<keyword evidence="3" id="KW-1003">Cell membrane</keyword>
<evidence type="ECO:0000259" key="11">
    <source>
        <dbReference type="Pfam" id="PF11356"/>
    </source>
</evidence>
<evidence type="ECO:0000256" key="8">
    <source>
        <dbReference type="ARBA" id="ARBA00023136"/>
    </source>
</evidence>
<evidence type="ECO:0000313" key="12">
    <source>
        <dbReference type="EMBL" id="RDH43514.1"/>
    </source>
</evidence>
<dbReference type="Gene3D" id="2.30.30.830">
    <property type="match status" value="1"/>
</dbReference>
<protein>
    <recommendedName>
        <fullName evidence="11">Type II secretion system protein GspC N-terminal domain-containing protein</fullName>
    </recommendedName>
</protein>
<evidence type="ECO:0000256" key="7">
    <source>
        <dbReference type="ARBA" id="ARBA00022989"/>
    </source>
</evidence>
<evidence type="ECO:0000256" key="9">
    <source>
        <dbReference type="SAM" id="MobiDB-lite"/>
    </source>
</evidence>
<evidence type="ECO:0000256" key="10">
    <source>
        <dbReference type="SAM" id="Phobius"/>
    </source>
</evidence>
<keyword evidence="13" id="KW-1185">Reference proteome</keyword>
<dbReference type="EMBL" id="NDXW01000001">
    <property type="protein sequence ID" value="RDH43514.1"/>
    <property type="molecule type" value="Genomic_DNA"/>
</dbReference>
<feature type="region of interest" description="Disordered" evidence="9">
    <location>
        <begin position="159"/>
        <end position="197"/>
    </location>
</feature>